<dbReference type="OrthoDB" id="1710629at2759"/>
<dbReference type="AlphaFoldDB" id="A0A9D5BTV8"/>
<dbReference type="InterPro" id="IPR004902">
    <property type="entry name" value="Rhabdo_ncap_2"/>
</dbReference>
<evidence type="ECO:0000313" key="2">
    <source>
        <dbReference type="EMBL" id="KAJ0960657.1"/>
    </source>
</evidence>
<dbReference type="Pfam" id="PF03216">
    <property type="entry name" value="Rhabdo_ncap_2"/>
    <property type="match status" value="1"/>
</dbReference>
<comment type="caution">
    <text evidence="2">The sequence shown here is derived from an EMBL/GenBank/DDBJ whole genome shotgun (WGS) entry which is preliminary data.</text>
</comment>
<comment type="subcellular location">
    <subcellularLocation>
        <location evidence="1">Virion</location>
    </subcellularLocation>
</comment>
<evidence type="ECO:0000256" key="1">
    <source>
        <dbReference type="ARBA" id="ARBA00004328"/>
    </source>
</evidence>
<proteinExistence type="predicted"/>
<accession>A0A9D5BTV8</accession>
<dbReference type="EMBL" id="JAGGNH010000066">
    <property type="protein sequence ID" value="KAJ0960657.1"/>
    <property type="molecule type" value="Genomic_DNA"/>
</dbReference>
<protein>
    <submittedName>
        <fullName evidence="2">Uncharacterized protein</fullName>
    </submittedName>
</protein>
<evidence type="ECO:0000313" key="3">
    <source>
        <dbReference type="Proteomes" id="UP001085076"/>
    </source>
</evidence>
<organism evidence="2 3">
    <name type="scientific">Dioscorea zingiberensis</name>
    <dbReference type="NCBI Taxonomy" id="325984"/>
    <lineage>
        <taxon>Eukaryota</taxon>
        <taxon>Viridiplantae</taxon>
        <taxon>Streptophyta</taxon>
        <taxon>Embryophyta</taxon>
        <taxon>Tracheophyta</taxon>
        <taxon>Spermatophyta</taxon>
        <taxon>Magnoliopsida</taxon>
        <taxon>Liliopsida</taxon>
        <taxon>Dioscoreales</taxon>
        <taxon>Dioscoreaceae</taxon>
        <taxon>Dioscorea</taxon>
    </lineage>
</organism>
<name>A0A9D5BTV8_9LILI</name>
<keyword evidence="3" id="KW-1185">Reference proteome</keyword>
<reference evidence="2 3" key="1">
    <citation type="journal article" date="2022" name="Hortic Res">
        <title>The genome of Dioscorea zingiberensis sheds light on the biosynthesis, origin and evolution of the medicinally important diosgenin saponins.</title>
        <authorList>
            <person name="Li Y."/>
            <person name="Tan C."/>
            <person name="Li Z."/>
            <person name="Guo J."/>
            <person name="Li S."/>
            <person name="Chen X."/>
            <person name="Wang C."/>
            <person name="Dai X."/>
            <person name="Yang H."/>
            <person name="Song W."/>
            <person name="Hou L."/>
            <person name="Xu J."/>
            <person name="Tong Z."/>
            <person name="Xu A."/>
            <person name="Yuan X."/>
            <person name="Wang W."/>
            <person name="Yang Q."/>
            <person name="Chen L."/>
            <person name="Sun Z."/>
            <person name="Wang K."/>
            <person name="Pan B."/>
            <person name="Chen J."/>
            <person name="Bao Y."/>
            <person name="Liu F."/>
            <person name="Qi X."/>
            <person name="Gang D.R."/>
            <person name="Wen J."/>
            <person name="Li J."/>
        </authorList>
    </citation>
    <scope>NUCLEOTIDE SEQUENCE [LARGE SCALE GENOMIC DNA]</scope>
    <source>
        <strain evidence="2">Dzin_1.0</strain>
    </source>
</reference>
<sequence length="342" mass="39577">MEGQTPQPEAKAFEIARAHKYENTPKLWFTGPTTMQHGLDKTETMWTDNKLMNRSGVKLKRLEDSFIIPYGEEFLKMMMDGNSEFSVAMILRFAWNTISPTTWKHMFPETDPTATRADVNPSSLSTVHQRRPHPLLERPIQSYFMPVLPIPAICAITYTAMSLLRLFTMSPNSYLRSWTQIKGAFFANYGFEFPYRWYIPSKESLEEICSHFNRKEIFKNGLTGLLHMHEKISTDRIEGLLVWAPPGIFQSTCIPSVYECRCLQTWKYARIYETHCFDSLDTSKCRRLVAVLAHLVKLCQTVGRYDEDVLHISALERLSAEELSDCKQRAEMIHAALERKKG</sequence>
<dbReference type="Proteomes" id="UP001085076">
    <property type="component" value="Unassembled WGS sequence"/>
</dbReference>
<gene>
    <name evidence="2" type="ORF">J5N97_001446</name>
</gene>